<dbReference type="RefSeq" id="WP_093093864.1">
    <property type="nucleotide sequence ID" value="NZ_FOTQ01000003.1"/>
</dbReference>
<organism evidence="2 3">
    <name type="scientific">Shimia aestuarii</name>
    <dbReference type="NCBI Taxonomy" id="254406"/>
    <lineage>
        <taxon>Bacteria</taxon>
        <taxon>Pseudomonadati</taxon>
        <taxon>Pseudomonadota</taxon>
        <taxon>Alphaproteobacteria</taxon>
        <taxon>Rhodobacterales</taxon>
        <taxon>Roseobacteraceae</taxon>
    </lineage>
</organism>
<reference evidence="2 3" key="1">
    <citation type="submission" date="2016-10" db="EMBL/GenBank/DDBJ databases">
        <authorList>
            <person name="de Groot N.N."/>
        </authorList>
    </citation>
    <scope>NUCLEOTIDE SEQUENCE [LARGE SCALE GENOMIC DNA]</scope>
    <source>
        <strain evidence="2 3">DSM 15283</strain>
    </source>
</reference>
<protein>
    <submittedName>
        <fullName evidence="2">WG containing repeat-containing protein</fullName>
    </submittedName>
</protein>
<evidence type="ECO:0000256" key="1">
    <source>
        <dbReference type="SAM" id="SignalP"/>
    </source>
</evidence>
<feature type="signal peptide" evidence="1">
    <location>
        <begin position="1"/>
        <end position="24"/>
    </location>
</feature>
<sequence>MKFRPLGLLLPCLLLLEAAMPSHAQETAGSGLLYPILVDGKWGFISEAGDVITPPSYDSLQGLRFPFPGCTDLRYAPNVLGADGPVAVAVSSGHVGMKWGFVGPSGEIVPPVYDMVYGFRDGVAAVSRDGKWGFIDATGAEVISFNYDYASGFREGASVVMVDGWWGLIADDGNYIVEPVYDIIRFLTHGPYLMFETRGKQGVLHASGEMLADAQFDQVHVVSEDLVNVVVEGKAGYFNVASNEWQIEPSFDGAAPFGDGVAEVRLGNAAGFIDRSGNFTVEPREPNKRLMSNFGQFHFEGGKLSPIRKYIDVKRRQQVVGLIDTRSGEVLIEPVFTSIGMVYEGRAVFEDAGKFGYLDEAGNIAIPALFKQATDFSGGLAYVTFEDGSGYIDPEGRMAITFDDKRLRGSPFRPDLAFVYGDGRERYVNQDGVEIYSFASGCN</sequence>
<dbReference type="PANTHER" id="PTHR37841">
    <property type="entry name" value="GLR2918 PROTEIN"/>
    <property type="match status" value="1"/>
</dbReference>
<keyword evidence="1" id="KW-0732">Signal</keyword>
<dbReference type="SUPFAM" id="SSF69360">
    <property type="entry name" value="Cell wall binding repeat"/>
    <property type="match status" value="1"/>
</dbReference>
<dbReference type="Proteomes" id="UP000199144">
    <property type="component" value="Unassembled WGS sequence"/>
</dbReference>
<evidence type="ECO:0000313" key="3">
    <source>
        <dbReference type="Proteomes" id="UP000199144"/>
    </source>
</evidence>
<dbReference type="InterPro" id="IPR032774">
    <property type="entry name" value="WG_beta_rep"/>
</dbReference>
<gene>
    <name evidence="2" type="ORF">SAMN04488042_103288</name>
</gene>
<dbReference type="Pfam" id="PF14903">
    <property type="entry name" value="WG_beta_rep"/>
    <property type="match status" value="6"/>
</dbReference>
<dbReference type="STRING" id="254406.SAMN04488042_103288"/>
<dbReference type="PANTHER" id="PTHR37841:SF1">
    <property type="entry name" value="DUF3298 DOMAIN-CONTAINING PROTEIN"/>
    <property type="match status" value="1"/>
</dbReference>
<name>A0A1I4MWK0_9RHOB</name>
<dbReference type="EMBL" id="FOTQ01000003">
    <property type="protein sequence ID" value="SFM07692.1"/>
    <property type="molecule type" value="Genomic_DNA"/>
</dbReference>
<feature type="chain" id="PRO_5011681915" evidence="1">
    <location>
        <begin position="25"/>
        <end position="443"/>
    </location>
</feature>
<proteinExistence type="predicted"/>
<keyword evidence="3" id="KW-1185">Reference proteome</keyword>
<dbReference type="OrthoDB" id="8176121at2"/>
<accession>A0A1I4MWK0</accession>
<dbReference type="AlphaFoldDB" id="A0A1I4MWK0"/>
<evidence type="ECO:0000313" key="2">
    <source>
        <dbReference type="EMBL" id="SFM07692.1"/>
    </source>
</evidence>